<feature type="domain" description="DUF7876" evidence="1">
    <location>
        <begin position="53"/>
        <end position="219"/>
    </location>
</feature>
<evidence type="ECO:0000313" key="2">
    <source>
        <dbReference type="EMBL" id="KAG2483053.1"/>
    </source>
</evidence>
<dbReference type="EMBL" id="JAEHOE010000192">
    <property type="protein sequence ID" value="KAG2483053.1"/>
    <property type="molecule type" value="Genomic_DNA"/>
</dbReference>
<dbReference type="Pfam" id="PF25286">
    <property type="entry name" value="DUF7876"/>
    <property type="match status" value="1"/>
</dbReference>
<comment type="caution">
    <text evidence="2">The sequence shown here is derived from an EMBL/GenBank/DDBJ whole genome shotgun (WGS) entry which is preliminary data.</text>
</comment>
<dbReference type="InterPro" id="IPR057198">
    <property type="entry name" value="DUF7876"/>
</dbReference>
<dbReference type="AlphaFoldDB" id="A0A835XHU6"/>
<gene>
    <name evidence="2" type="ORF">HYH03_018082</name>
</gene>
<organism evidence="2 3">
    <name type="scientific">Edaphochlamys debaryana</name>
    <dbReference type="NCBI Taxonomy" id="47281"/>
    <lineage>
        <taxon>Eukaryota</taxon>
        <taxon>Viridiplantae</taxon>
        <taxon>Chlorophyta</taxon>
        <taxon>core chlorophytes</taxon>
        <taxon>Chlorophyceae</taxon>
        <taxon>CS clade</taxon>
        <taxon>Chlamydomonadales</taxon>
        <taxon>Chlamydomonadales incertae sedis</taxon>
        <taxon>Edaphochlamys</taxon>
    </lineage>
</organism>
<evidence type="ECO:0000313" key="3">
    <source>
        <dbReference type="Proteomes" id="UP000612055"/>
    </source>
</evidence>
<accession>A0A835XHU6</accession>
<reference evidence="2" key="1">
    <citation type="journal article" date="2020" name="bioRxiv">
        <title>Comparative genomics of Chlamydomonas.</title>
        <authorList>
            <person name="Craig R.J."/>
            <person name="Hasan A.R."/>
            <person name="Ness R.W."/>
            <person name="Keightley P.D."/>
        </authorList>
    </citation>
    <scope>NUCLEOTIDE SEQUENCE</scope>
    <source>
        <strain evidence="2">CCAP 11/70</strain>
    </source>
</reference>
<dbReference type="PANTHER" id="PTHR37197:SF2">
    <property type="entry name" value="F19K23.17 PROTEIN"/>
    <property type="match status" value="1"/>
</dbReference>
<protein>
    <recommendedName>
        <fullName evidence="1">DUF7876 domain-containing protein</fullName>
    </recommendedName>
</protein>
<dbReference type="Proteomes" id="UP000612055">
    <property type="component" value="Unassembled WGS sequence"/>
</dbReference>
<name>A0A835XHU6_9CHLO</name>
<dbReference type="PANTHER" id="PTHR37197">
    <property type="entry name" value="F19K23.17 PROTEIN"/>
    <property type="match status" value="1"/>
</dbReference>
<keyword evidence="3" id="KW-1185">Reference proteome</keyword>
<evidence type="ECO:0000259" key="1">
    <source>
        <dbReference type="Pfam" id="PF25286"/>
    </source>
</evidence>
<sequence length="220" mass="24066">MQGGGLRSAPAEARHVHRHCLASIPTARWWRVLRTARHVAARSGAYAPGSDASTSEVLLALARAYADVQEPALANRTYTTAVEEFTQRAVEAYACGHNEADVQAALGVHAGELRGLKGFDEAEFAALVALVWVTLTLAPVSVRRWATVSAVSDSTLAQWKGFVAMIVEGYFFRRMAWFPLDRLALELAAVQGRSLPQELVAERARVVFTTLEQVYPQFAD</sequence>
<proteinExistence type="predicted"/>
<dbReference type="OrthoDB" id="566476at2759"/>